<dbReference type="CDD" id="cd00303">
    <property type="entry name" value="retropepsin_like"/>
    <property type="match status" value="1"/>
</dbReference>
<feature type="domain" description="Retrotransposon gag" evidence="2">
    <location>
        <begin position="107"/>
        <end position="198"/>
    </location>
</feature>
<feature type="region of interest" description="Disordered" evidence="1">
    <location>
        <begin position="1"/>
        <end position="52"/>
    </location>
</feature>
<feature type="region of interest" description="Disordered" evidence="1">
    <location>
        <begin position="319"/>
        <end position="338"/>
    </location>
</feature>
<evidence type="ECO:0000313" key="3">
    <source>
        <dbReference type="EnsemblPlants" id="Ma08_p18730.1"/>
    </source>
</evidence>
<evidence type="ECO:0000259" key="2">
    <source>
        <dbReference type="Pfam" id="PF03732"/>
    </source>
</evidence>
<dbReference type="OMA" id="RSEHNDA"/>
<dbReference type="Gene3D" id="2.40.70.10">
    <property type="entry name" value="Acid Proteases"/>
    <property type="match status" value="1"/>
</dbReference>
<accession>A0A804K861</accession>
<dbReference type="OrthoDB" id="784947at2759"/>
<name>A0A804K861_MUSAM</name>
<protein>
    <recommendedName>
        <fullName evidence="2">Retrotransposon gag domain-containing protein</fullName>
    </recommendedName>
</protein>
<feature type="compositionally biased region" description="Polar residues" evidence="1">
    <location>
        <begin position="14"/>
        <end position="30"/>
    </location>
</feature>
<evidence type="ECO:0000256" key="1">
    <source>
        <dbReference type="SAM" id="MobiDB-lite"/>
    </source>
</evidence>
<evidence type="ECO:0000313" key="4">
    <source>
        <dbReference type="Proteomes" id="UP000012960"/>
    </source>
</evidence>
<dbReference type="SUPFAM" id="SSF50630">
    <property type="entry name" value="Acid proteases"/>
    <property type="match status" value="1"/>
</dbReference>
<proteinExistence type="predicted"/>
<dbReference type="Gramene" id="Ma08_t18730.1">
    <property type="protein sequence ID" value="Ma08_p18730.1"/>
    <property type="gene ID" value="Ma08_g18730"/>
</dbReference>
<feature type="compositionally biased region" description="Basic and acidic residues" evidence="1">
    <location>
        <begin position="31"/>
        <end position="48"/>
    </location>
</feature>
<sequence>MGNPSGRPEPEALSSDSTDSLRAQLRSVSQRLDEVQKEVRKSKGELGADTRQGSSFVPEIQDQIVPTSFRLPSLDAYDGATNPSDHVATFCAQMSLYGTSNVLMCKAFPMTLKGLAHAWYSGLKTGSITSFVQLVKDFELNFLAYTRPKASVALLLNLNQRKDESLSHFVNRFTTHIRGLPDAHPSLLMQAFMIGLWPSRFFWSLVERPPTAIPEMLQRVNQFIVAEVWMTGKREDHKRVRAEPSHGQHWHGTEECRELKRQIEELIRKGHLGRYLQQDKGLSPQPEGLVEHQINMITGGPAAGGNSMSGRKAYAQATTAEATRRRPDPEVTFPAEGAGRSEHNDALVITVRIANAQVRRIMIDTGSSADVLYLDAFQKLGLAREALVPMTSTLIGFIGDSISPLGAVTLLLTLGAPPRSKTVMSTFLVVDLPTAYNAIFGHPTLNKVRAVVSTYHHRPMPGLAKLGEALESLSGAT</sequence>
<organism evidence="3 4">
    <name type="scientific">Musa acuminata subsp. malaccensis</name>
    <name type="common">Wild banana</name>
    <name type="synonym">Musa malaccensis</name>
    <dbReference type="NCBI Taxonomy" id="214687"/>
    <lineage>
        <taxon>Eukaryota</taxon>
        <taxon>Viridiplantae</taxon>
        <taxon>Streptophyta</taxon>
        <taxon>Embryophyta</taxon>
        <taxon>Tracheophyta</taxon>
        <taxon>Spermatophyta</taxon>
        <taxon>Magnoliopsida</taxon>
        <taxon>Liliopsida</taxon>
        <taxon>Zingiberales</taxon>
        <taxon>Musaceae</taxon>
        <taxon>Musa</taxon>
    </lineage>
</organism>
<dbReference type="Proteomes" id="UP000012960">
    <property type="component" value="Unplaced"/>
</dbReference>
<dbReference type="InterPro" id="IPR005162">
    <property type="entry name" value="Retrotrans_gag_dom"/>
</dbReference>
<dbReference type="EnsemblPlants" id="Ma08_t18730.1">
    <property type="protein sequence ID" value="Ma08_p18730.1"/>
    <property type="gene ID" value="Ma08_g18730"/>
</dbReference>
<dbReference type="PANTHER" id="PTHR33240">
    <property type="entry name" value="OS08G0508500 PROTEIN"/>
    <property type="match status" value="1"/>
</dbReference>
<dbReference type="PANTHER" id="PTHR33240:SF8">
    <property type="entry name" value="OS03G0439900 PROTEIN"/>
    <property type="match status" value="1"/>
</dbReference>
<dbReference type="AlphaFoldDB" id="A0A804K861"/>
<dbReference type="InParanoid" id="A0A804K861"/>
<dbReference type="InterPro" id="IPR021109">
    <property type="entry name" value="Peptidase_aspartic_dom_sf"/>
</dbReference>
<reference evidence="3" key="1">
    <citation type="submission" date="2021-05" db="UniProtKB">
        <authorList>
            <consortium name="EnsemblPlants"/>
        </authorList>
    </citation>
    <scope>IDENTIFICATION</scope>
    <source>
        <strain evidence="3">subsp. malaccensis</strain>
    </source>
</reference>
<keyword evidence="4" id="KW-1185">Reference proteome</keyword>
<dbReference type="Pfam" id="PF03732">
    <property type="entry name" value="Retrotrans_gag"/>
    <property type="match status" value="1"/>
</dbReference>